<keyword evidence="1" id="KW-0472">Membrane</keyword>
<accession>A0A151ZDE6</accession>
<keyword evidence="1" id="KW-0812">Transmembrane</keyword>
<dbReference type="AlphaFoldDB" id="A0A151ZDE6"/>
<feature type="chain" id="PRO_5007593182" evidence="2">
    <location>
        <begin position="24"/>
        <end position="267"/>
    </location>
</feature>
<comment type="caution">
    <text evidence="3">The sequence shown here is derived from an EMBL/GenBank/DDBJ whole genome shotgun (WGS) entry which is preliminary data.</text>
</comment>
<dbReference type="EMBL" id="LODT01000031">
    <property type="protein sequence ID" value="KYQ91982.1"/>
    <property type="molecule type" value="Genomic_DNA"/>
</dbReference>
<feature type="transmembrane region" description="Helical" evidence="1">
    <location>
        <begin position="243"/>
        <end position="266"/>
    </location>
</feature>
<feature type="signal peptide" evidence="2">
    <location>
        <begin position="1"/>
        <end position="23"/>
    </location>
</feature>
<dbReference type="Proteomes" id="UP000076078">
    <property type="component" value="Unassembled WGS sequence"/>
</dbReference>
<sequence length="267" mass="27804">MINNSKILIFILCALSLCLNVSATVYNFESTFNTSLLSLPTSNSITGTVKGSITLTPTLASLQLTLNVSMANYDFSSLIIAGLAKPNEDAPSPPNGFQLTLDTCLNSTCSVSYETNNTQIIPLLISLAAKASPTAGTFYLIIMGQPTIAPISIMGPAIGPIGPAGTPVIGIPAITGLAAPAAPSVTTTNLEEILSTSSTSGSAYDLNKKSLRNNFAFTPVTRAQLDIVNQNGNSTSSEEDSSVSFTLSTKSISVFLLIFSIILSILL</sequence>
<evidence type="ECO:0000256" key="1">
    <source>
        <dbReference type="SAM" id="Phobius"/>
    </source>
</evidence>
<organism evidence="3 4">
    <name type="scientific">Tieghemostelium lacteum</name>
    <name type="common">Slime mold</name>
    <name type="synonym">Dictyostelium lacteum</name>
    <dbReference type="NCBI Taxonomy" id="361077"/>
    <lineage>
        <taxon>Eukaryota</taxon>
        <taxon>Amoebozoa</taxon>
        <taxon>Evosea</taxon>
        <taxon>Eumycetozoa</taxon>
        <taxon>Dictyostelia</taxon>
        <taxon>Dictyosteliales</taxon>
        <taxon>Raperosteliaceae</taxon>
        <taxon>Tieghemostelium</taxon>
    </lineage>
</organism>
<keyword evidence="4" id="KW-1185">Reference proteome</keyword>
<keyword evidence="2" id="KW-0732">Signal</keyword>
<protein>
    <submittedName>
        <fullName evidence="3">Uncharacterized protein</fullName>
    </submittedName>
</protein>
<proteinExistence type="predicted"/>
<evidence type="ECO:0000313" key="3">
    <source>
        <dbReference type="EMBL" id="KYQ91982.1"/>
    </source>
</evidence>
<reference evidence="3 4" key="1">
    <citation type="submission" date="2015-12" db="EMBL/GenBank/DDBJ databases">
        <title>Dictyostelia acquired genes for synthesis and detection of signals that induce cell-type specialization by lateral gene transfer from prokaryotes.</title>
        <authorList>
            <person name="Gloeckner G."/>
            <person name="Schaap P."/>
        </authorList>
    </citation>
    <scope>NUCLEOTIDE SEQUENCE [LARGE SCALE GENOMIC DNA]</scope>
    <source>
        <strain evidence="3 4">TK</strain>
    </source>
</reference>
<keyword evidence="1" id="KW-1133">Transmembrane helix</keyword>
<evidence type="ECO:0000313" key="4">
    <source>
        <dbReference type="Proteomes" id="UP000076078"/>
    </source>
</evidence>
<evidence type="ECO:0000256" key="2">
    <source>
        <dbReference type="SAM" id="SignalP"/>
    </source>
</evidence>
<name>A0A151ZDE6_TIELA</name>
<dbReference type="InParanoid" id="A0A151ZDE6"/>
<gene>
    <name evidence="3" type="ORF">DLAC_06802</name>
</gene>